<feature type="transmembrane region" description="Helical" evidence="8">
    <location>
        <begin position="12"/>
        <end position="36"/>
    </location>
</feature>
<dbReference type="GO" id="GO:0000155">
    <property type="term" value="F:phosphorelay sensor kinase activity"/>
    <property type="evidence" value="ECO:0007669"/>
    <property type="project" value="InterPro"/>
</dbReference>
<keyword evidence="8" id="KW-0812">Transmembrane</keyword>
<evidence type="ECO:0000256" key="5">
    <source>
        <dbReference type="ARBA" id="ARBA00022679"/>
    </source>
</evidence>
<dbReference type="EMBL" id="AEXM01000028">
    <property type="protein sequence ID" value="EGC81692.1"/>
    <property type="molecule type" value="Genomic_DNA"/>
</dbReference>
<sequence>MTSLKNKLIKNFIAGILSCILIYSILITLFVTIRYIDLFKIVDENKTTLVTEWFSRLNKDDNISSDAMWSSLSDLSKQENVNIKYLDDDGYPLVYIKNIENQNNEEIKNKRYFFFEPGKKIESGSIVVEYTADYTTINRLQKDFKHAVIYAIISSLIIGSVIAVILSMNISEPIIKTNDFTVKIKEGIYGNMDTGTSDIKEIKNLQENINFLSKSLNKQENIRKQYAQDISHELRTPLTNLKLSIEALGDGMLPLNEDTINSLNLEINRLQSLIDNLKNSFNESVSMDKLFIEKVNVSSLLLDICHGFTGNFLNRNISLGKDIKKDVYMKTDRTKLSQIIQNLLTNAIKAIDRNGHIDIVLTENNKNITIKIKDNGIGIDEDKLNMIFERFYRIDDSRNTKTNGIGLGLSISKNYIEALNGKIDVESKKGVGTCFTITFDK</sequence>
<dbReference type="SMART" id="SM00387">
    <property type="entry name" value="HATPase_c"/>
    <property type="match status" value="1"/>
</dbReference>
<feature type="domain" description="Histidine kinase" evidence="9">
    <location>
        <begin position="229"/>
        <end position="441"/>
    </location>
</feature>
<dbReference type="Gene3D" id="3.30.565.10">
    <property type="entry name" value="Histidine kinase-like ATPase, C-terminal domain"/>
    <property type="match status" value="1"/>
</dbReference>
<dbReference type="PRINTS" id="PR00344">
    <property type="entry name" value="BCTRLSENSOR"/>
</dbReference>
<evidence type="ECO:0000259" key="9">
    <source>
        <dbReference type="PROSITE" id="PS50109"/>
    </source>
</evidence>
<dbReference type="Gene3D" id="1.10.287.130">
    <property type="match status" value="1"/>
</dbReference>
<organism evidence="10 11">
    <name type="scientific">Anaerococcus prevotii ACS-065-V-Col13</name>
    <dbReference type="NCBI Taxonomy" id="879305"/>
    <lineage>
        <taxon>Bacteria</taxon>
        <taxon>Bacillati</taxon>
        <taxon>Bacillota</taxon>
        <taxon>Tissierellia</taxon>
        <taxon>Tissierellales</taxon>
        <taxon>Peptoniphilaceae</taxon>
        <taxon>Anaerococcus</taxon>
    </lineage>
</organism>
<dbReference type="Gene3D" id="6.10.340.10">
    <property type="match status" value="1"/>
</dbReference>
<dbReference type="PROSITE" id="PS50109">
    <property type="entry name" value="HIS_KIN"/>
    <property type="match status" value="1"/>
</dbReference>
<dbReference type="Pfam" id="PF02518">
    <property type="entry name" value="HATPase_c"/>
    <property type="match status" value="1"/>
</dbReference>
<dbReference type="GO" id="GO:0004721">
    <property type="term" value="F:phosphoprotein phosphatase activity"/>
    <property type="evidence" value="ECO:0007669"/>
    <property type="project" value="TreeGrafter"/>
</dbReference>
<dbReference type="RefSeq" id="WP_004835273.1">
    <property type="nucleotide sequence ID" value="NZ_AEXM01000028.1"/>
</dbReference>
<evidence type="ECO:0000256" key="8">
    <source>
        <dbReference type="SAM" id="Phobius"/>
    </source>
</evidence>
<keyword evidence="7" id="KW-0902">Two-component regulatory system</keyword>
<dbReference type="eggNOG" id="COG5002">
    <property type="taxonomic scope" value="Bacteria"/>
</dbReference>
<comment type="catalytic activity">
    <reaction evidence="1">
        <text>ATP + protein L-histidine = ADP + protein N-phospho-L-histidine.</text>
        <dbReference type="EC" id="2.7.13.3"/>
    </reaction>
</comment>
<dbReference type="PANTHER" id="PTHR45453:SF1">
    <property type="entry name" value="PHOSPHATE REGULON SENSOR PROTEIN PHOR"/>
    <property type="match status" value="1"/>
</dbReference>
<dbReference type="FunFam" id="3.30.565.10:FF:000006">
    <property type="entry name" value="Sensor histidine kinase WalK"/>
    <property type="match status" value="1"/>
</dbReference>
<dbReference type="GO" id="GO:0016036">
    <property type="term" value="P:cellular response to phosphate starvation"/>
    <property type="evidence" value="ECO:0007669"/>
    <property type="project" value="TreeGrafter"/>
</dbReference>
<dbReference type="InterPro" id="IPR005467">
    <property type="entry name" value="His_kinase_dom"/>
</dbReference>
<dbReference type="GO" id="GO:0005886">
    <property type="term" value="C:plasma membrane"/>
    <property type="evidence" value="ECO:0007669"/>
    <property type="project" value="TreeGrafter"/>
</dbReference>
<proteinExistence type="predicted"/>
<dbReference type="Proteomes" id="UP000005286">
    <property type="component" value="Unassembled WGS sequence"/>
</dbReference>
<evidence type="ECO:0000313" key="10">
    <source>
        <dbReference type="EMBL" id="EGC81692.1"/>
    </source>
</evidence>
<dbReference type="SUPFAM" id="SSF47384">
    <property type="entry name" value="Homodimeric domain of signal transducing histidine kinase"/>
    <property type="match status" value="1"/>
</dbReference>
<evidence type="ECO:0000256" key="1">
    <source>
        <dbReference type="ARBA" id="ARBA00000085"/>
    </source>
</evidence>
<dbReference type="InterPro" id="IPR004358">
    <property type="entry name" value="Sig_transdc_His_kin-like_C"/>
</dbReference>
<dbReference type="InterPro" id="IPR036097">
    <property type="entry name" value="HisK_dim/P_sf"/>
</dbReference>
<accession>F0GWU8</accession>
<evidence type="ECO:0000256" key="3">
    <source>
        <dbReference type="ARBA" id="ARBA00012438"/>
    </source>
</evidence>
<keyword evidence="8" id="KW-0472">Membrane</keyword>
<keyword evidence="8" id="KW-1133">Transmembrane helix</keyword>
<dbReference type="Pfam" id="PF00512">
    <property type="entry name" value="HisKA"/>
    <property type="match status" value="1"/>
</dbReference>
<evidence type="ECO:0000313" key="11">
    <source>
        <dbReference type="Proteomes" id="UP000005286"/>
    </source>
</evidence>
<keyword evidence="6 10" id="KW-0418">Kinase</keyword>
<feature type="transmembrane region" description="Helical" evidence="8">
    <location>
        <begin position="147"/>
        <end position="168"/>
    </location>
</feature>
<comment type="caution">
    <text evidence="10">The sequence shown here is derived from an EMBL/GenBank/DDBJ whole genome shotgun (WGS) entry which is preliminary data.</text>
</comment>
<dbReference type="InterPro" id="IPR036890">
    <property type="entry name" value="HATPase_C_sf"/>
</dbReference>
<dbReference type="PATRIC" id="fig|879305.3.peg.1286"/>
<dbReference type="PANTHER" id="PTHR45453">
    <property type="entry name" value="PHOSPHATE REGULON SENSOR PROTEIN PHOR"/>
    <property type="match status" value="1"/>
</dbReference>
<dbReference type="AlphaFoldDB" id="F0GWU8"/>
<protein>
    <recommendedName>
        <fullName evidence="3">histidine kinase</fullName>
        <ecNumber evidence="3">2.7.13.3</ecNumber>
    </recommendedName>
</protein>
<evidence type="ECO:0000256" key="7">
    <source>
        <dbReference type="ARBA" id="ARBA00023012"/>
    </source>
</evidence>
<keyword evidence="11" id="KW-1185">Reference proteome</keyword>
<dbReference type="SMART" id="SM00388">
    <property type="entry name" value="HisKA"/>
    <property type="match status" value="1"/>
</dbReference>
<gene>
    <name evidence="10" type="ORF">HMPREF9290_0597</name>
</gene>
<dbReference type="InterPro" id="IPR003594">
    <property type="entry name" value="HATPase_dom"/>
</dbReference>
<dbReference type="CDD" id="cd00082">
    <property type="entry name" value="HisKA"/>
    <property type="match status" value="1"/>
</dbReference>
<keyword evidence="5" id="KW-0808">Transferase</keyword>
<dbReference type="EC" id="2.7.13.3" evidence="3"/>
<keyword evidence="4" id="KW-0597">Phosphoprotein</keyword>
<dbReference type="InterPro" id="IPR003661">
    <property type="entry name" value="HisK_dim/P_dom"/>
</dbReference>
<dbReference type="InterPro" id="IPR050351">
    <property type="entry name" value="BphY/WalK/GraS-like"/>
</dbReference>
<evidence type="ECO:0000256" key="6">
    <source>
        <dbReference type="ARBA" id="ARBA00022777"/>
    </source>
</evidence>
<reference evidence="10 11" key="1">
    <citation type="submission" date="2011-01" db="EMBL/GenBank/DDBJ databases">
        <authorList>
            <person name="Durkin A.S."/>
            <person name="Madupu R."/>
            <person name="Torralba M."/>
            <person name="Gillis M."/>
            <person name="Methe B."/>
            <person name="Sutton G."/>
            <person name="Nelson K.E."/>
        </authorList>
    </citation>
    <scope>NUCLEOTIDE SEQUENCE [LARGE SCALE GENOMIC DNA]</scope>
    <source>
        <strain evidence="10 11">ACS-065-V-Col13</strain>
    </source>
</reference>
<dbReference type="SUPFAM" id="SSF55874">
    <property type="entry name" value="ATPase domain of HSP90 chaperone/DNA topoisomerase II/histidine kinase"/>
    <property type="match status" value="1"/>
</dbReference>
<dbReference type="STRING" id="879305.HMPREF9290_0597"/>
<evidence type="ECO:0000256" key="2">
    <source>
        <dbReference type="ARBA" id="ARBA00004370"/>
    </source>
</evidence>
<dbReference type="CDD" id="cd00075">
    <property type="entry name" value="HATPase"/>
    <property type="match status" value="1"/>
</dbReference>
<evidence type="ECO:0000256" key="4">
    <source>
        <dbReference type="ARBA" id="ARBA00022553"/>
    </source>
</evidence>
<name>F0GWU8_9FIRM</name>
<comment type="subcellular location">
    <subcellularLocation>
        <location evidence="2">Membrane</location>
    </subcellularLocation>
</comment>